<dbReference type="InterPro" id="IPR038144">
    <property type="entry name" value="IPI"/>
</dbReference>
<name>A0A1I6UJW4_9BACL</name>
<organism evidence="4 5">
    <name type="scientific">Marininema halotolerans</name>
    <dbReference type="NCBI Taxonomy" id="1155944"/>
    <lineage>
        <taxon>Bacteria</taxon>
        <taxon>Bacillati</taxon>
        <taxon>Bacillota</taxon>
        <taxon>Bacilli</taxon>
        <taxon>Bacillales</taxon>
        <taxon>Thermoactinomycetaceae</taxon>
        <taxon>Marininema</taxon>
    </lineage>
</organism>
<dbReference type="RefSeq" id="WP_091839487.1">
    <property type="nucleotide sequence ID" value="NZ_FPAA01000017.1"/>
</dbReference>
<feature type="domain" description="Bacterial spore germination immunoglobulin-like" evidence="2">
    <location>
        <begin position="198"/>
        <end position="267"/>
    </location>
</feature>
<proteinExistence type="predicted"/>
<keyword evidence="5" id="KW-1185">Reference proteome</keyword>
<dbReference type="Pfam" id="PF12690">
    <property type="entry name" value="BsuPI"/>
    <property type="match status" value="1"/>
</dbReference>
<evidence type="ECO:0000259" key="2">
    <source>
        <dbReference type="Pfam" id="PF10648"/>
    </source>
</evidence>
<dbReference type="PROSITE" id="PS51257">
    <property type="entry name" value="PROKAR_LIPOPROTEIN"/>
    <property type="match status" value="1"/>
</dbReference>
<dbReference type="Pfam" id="PF10648">
    <property type="entry name" value="Gmad2"/>
    <property type="match status" value="1"/>
</dbReference>
<keyword evidence="1" id="KW-1133">Transmembrane helix</keyword>
<dbReference type="EMBL" id="FPAA01000017">
    <property type="protein sequence ID" value="SFT01718.1"/>
    <property type="molecule type" value="Genomic_DNA"/>
</dbReference>
<feature type="domain" description="Intracellular proteinase inhibitor BsuPI" evidence="3">
    <location>
        <begin position="42"/>
        <end position="138"/>
    </location>
</feature>
<dbReference type="AlphaFoldDB" id="A0A1I6UJW4"/>
<evidence type="ECO:0000313" key="4">
    <source>
        <dbReference type="EMBL" id="SFT01718.1"/>
    </source>
</evidence>
<evidence type="ECO:0000313" key="5">
    <source>
        <dbReference type="Proteomes" id="UP000198660"/>
    </source>
</evidence>
<keyword evidence="1" id="KW-0812">Transmembrane</keyword>
<accession>A0A1I6UJW4</accession>
<evidence type="ECO:0000259" key="3">
    <source>
        <dbReference type="Pfam" id="PF12690"/>
    </source>
</evidence>
<dbReference type="InterPro" id="IPR018911">
    <property type="entry name" value="Gmad2_Ig-like_dom"/>
</dbReference>
<reference evidence="5" key="1">
    <citation type="submission" date="2016-10" db="EMBL/GenBank/DDBJ databases">
        <authorList>
            <person name="Varghese N."/>
            <person name="Submissions S."/>
        </authorList>
    </citation>
    <scope>NUCLEOTIDE SEQUENCE [LARGE SCALE GENOMIC DNA]</scope>
    <source>
        <strain evidence="5">DSM 45789</strain>
    </source>
</reference>
<dbReference type="OrthoDB" id="1357684at2"/>
<dbReference type="Proteomes" id="UP000198660">
    <property type="component" value="Unassembled WGS sequence"/>
</dbReference>
<gene>
    <name evidence="4" type="ORF">SAMN05444972_11721</name>
</gene>
<protein>
    <submittedName>
        <fullName evidence="4">Immunoglobulin-like domain of spore germination</fullName>
    </submittedName>
</protein>
<evidence type="ECO:0000256" key="1">
    <source>
        <dbReference type="SAM" id="Phobius"/>
    </source>
</evidence>
<dbReference type="Gene3D" id="2.60.40.2360">
    <property type="entry name" value="Intracellular proteinase inhibitor BsuPI"/>
    <property type="match status" value="1"/>
</dbReference>
<dbReference type="InterPro" id="IPR020481">
    <property type="entry name" value="Intracell_prot_inh_BsuPI"/>
</dbReference>
<sequence>MKERRWIVWSGGVLIIALVWISGGCFNKKEAPTHRSPSIQLDMGLQMEEKKGVAQFHWGIVNRGKDEAKLTFASGQQTELTVTDPKGRVIYRWPKSSFSKGSTRVRLEPEDQLNWSATWDPSLHNEPVMEGTYHVTADVLITTINGAVVNEGYLRKQTTWTVTNRPRKPRIPSITLPGEQENVSFRRIQVTGQAGLYHVQGETRVFEGVFHYAVSDGHRYLTEGVLQVGGAPLWSPFDFEISIPHSQLPTNGTLTLELFAESPKDGSRLDPLSIPIEDFR</sequence>
<keyword evidence="1" id="KW-0472">Membrane</keyword>
<feature type="transmembrane region" description="Helical" evidence="1">
    <location>
        <begin position="6"/>
        <end position="26"/>
    </location>
</feature>